<dbReference type="AlphaFoldDB" id="A0A915EDF7"/>
<protein>
    <submittedName>
        <fullName evidence="3">Uncharacterized protein</fullName>
    </submittedName>
</protein>
<sequence>MKSSGQLLQSNSPVVKAAAKLRKSILQSRARANQSSKAQSSSRVSQLMQCAKQMQSNKPADQCARSRAQFRQAPSPPISQGFGSSNYDRPVKSFLCGSAQLYLSSHAQAPVKAIAPAISAKRLAKQAINLQSYGKWKRYLQQVSPVSVVQSKPKLQFRDPLLKRL</sequence>
<evidence type="ECO:0000313" key="2">
    <source>
        <dbReference type="Proteomes" id="UP000887574"/>
    </source>
</evidence>
<organism evidence="2 3">
    <name type="scientific">Ditylenchus dipsaci</name>
    <dbReference type="NCBI Taxonomy" id="166011"/>
    <lineage>
        <taxon>Eukaryota</taxon>
        <taxon>Metazoa</taxon>
        <taxon>Ecdysozoa</taxon>
        <taxon>Nematoda</taxon>
        <taxon>Chromadorea</taxon>
        <taxon>Rhabditida</taxon>
        <taxon>Tylenchina</taxon>
        <taxon>Tylenchomorpha</taxon>
        <taxon>Sphaerularioidea</taxon>
        <taxon>Anguinidae</taxon>
        <taxon>Anguininae</taxon>
        <taxon>Ditylenchus</taxon>
    </lineage>
</organism>
<evidence type="ECO:0000313" key="3">
    <source>
        <dbReference type="WBParaSite" id="jg5178"/>
    </source>
</evidence>
<evidence type="ECO:0000256" key="1">
    <source>
        <dbReference type="SAM" id="MobiDB-lite"/>
    </source>
</evidence>
<reference evidence="3" key="1">
    <citation type="submission" date="2022-11" db="UniProtKB">
        <authorList>
            <consortium name="WormBaseParasite"/>
        </authorList>
    </citation>
    <scope>IDENTIFICATION</scope>
</reference>
<feature type="region of interest" description="Disordered" evidence="1">
    <location>
        <begin position="26"/>
        <end position="85"/>
    </location>
</feature>
<name>A0A915EDF7_9BILA</name>
<keyword evidence="2" id="KW-1185">Reference proteome</keyword>
<accession>A0A915EDF7</accession>
<dbReference type="WBParaSite" id="jg5178">
    <property type="protein sequence ID" value="jg5178"/>
    <property type="gene ID" value="jg5178"/>
</dbReference>
<feature type="compositionally biased region" description="Low complexity" evidence="1">
    <location>
        <begin position="27"/>
        <end position="46"/>
    </location>
</feature>
<proteinExistence type="predicted"/>
<dbReference type="Proteomes" id="UP000887574">
    <property type="component" value="Unplaced"/>
</dbReference>